<dbReference type="PANTHER" id="PTHR39337">
    <property type="entry name" value="BLR5642 PROTEIN"/>
    <property type="match status" value="1"/>
</dbReference>
<evidence type="ECO:0000313" key="2">
    <source>
        <dbReference type="EMBL" id="KYC57239.1"/>
    </source>
</evidence>
<dbReference type="AlphaFoldDB" id="A0A150JG74"/>
<dbReference type="Pfam" id="PF04343">
    <property type="entry name" value="DUF488"/>
    <property type="match status" value="1"/>
</dbReference>
<evidence type="ECO:0008006" key="4">
    <source>
        <dbReference type="Google" id="ProtNLM"/>
    </source>
</evidence>
<dbReference type="EMBL" id="LNJE01000013">
    <property type="protein sequence ID" value="KYC57239.1"/>
    <property type="molecule type" value="Genomic_DNA"/>
</dbReference>
<evidence type="ECO:0000313" key="3">
    <source>
        <dbReference type="Proteomes" id="UP000092420"/>
    </source>
</evidence>
<dbReference type="InterPro" id="IPR007438">
    <property type="entry name" value="DUF488"/>
</dbReference>
<dbReference type="PANTHER" id="PTHR39337:SF1">
    <property type="entry name" value="BLR5642 PROTEIN"/>
    <property type="match status" value="1"/>
</dbReference>
<dbReference type="EMBL" id="LNJB01000010">
    <property type="protein sequence ID" value="KYC54645.1"/>
    <property type="molecule type" value="Genomic_DNA"/>
</dbReference>
<gene>
    <name evidence="1" type="ORF">AN188_00923</name>
    <name evidence="2" type="ORF">APG09_01166</name>
</gene>
<accession>A0A150JJ13</accession>
<evidence type="ECO:0000313" key="1">
    <source>
        <dbReference type="EMBL" id="KYC54645.1"/>
    </source>
</evidence>
<organism evidence="1 3">
    <name type="scientific">Candidatus Methanofastidiosum methylothiophilum</name>
    <dbReference type="NCBI Taxonomy" id="1705564"/>
    <lineage>
        <taxon>Archaea</taxon>
        <taxon>Methanobacteriati</taxon>
        <taxon>Methanobacteriota</taxon>
        <taxon>Stenosarchaea group</taxon>
        <taxon>Candidatus Methanofastidiosia</taxon>
        <taxon>Candidatus Methanofastidiosales</taxon>
        <taxon>Candidatus Methanofastidiosaceae</taxon>
        <taxon>Candidatus Methanofastidiosum</taxon>
    </lineage>
</organism>
<accession>A0A150JG74</accession>
<protein>
    <recommendedName>
        <fullName evidence="4">DUF488 domain-containing protein</fullName>
    </recommendedName>
</protein>
<name>A0A150JG74_9EURY</name>
<reference evidence="1 3" key="1">
    <citation type="journal article" date="2016" name="ISME J.">
        <title>Chasing the elusive Euryarchaeota class WSA2: genomes reveal a uniquely fastidious methyl-reducing methanogen.</title>
        <authorList>
            <person name="Nobu M.K."/>
            <person name="Narihiro T."/>
            <person name="Kuroda K."/>
            <person name="Mei R."/>
            <person name="Liu W.T."/>
        </authorList>
    </citation>
    <scope>NUCLEOTIDE SEQUENCE [LARGE SCALE GENOMIC DNA]</scope>
    <source>
        <strain evidence="1">ADurb1013_Bin02101</strain>
        <strain evidence="2">ADurb1213_Bin02801</strain>
    </source>
</reference>
<comment type="caution">
    <text evidence="1">The sequence shown here is derived from an EMBL/GenBank/DDBJ whole genome shotgun (WGS) entry which is preliminary data.</text>
</comment>
<dbReference type="Proteomes" id="UP000092420">
    <property type="component" value="Unassembled WGS sequence"/>
</dbReference>
<sequence length="180" mass="21254">MGAFSIKSSDEIGESKTLTSYKLGREPLMVYTIGHSNREISDFMHILRKFNIELLVDIRTYPYSKFASDYNKEILFRSLKGNNIEYLYRGDTLGGLHPEGFERYRETQKYFEALFELLRHILVSNKTTVIMCAEKDYNNCHRRFISEDLEKIILENNYDILIEHIVDEKGIDKTLDQYMI</sequence>
<dbReference type="InterPro" id="IPR014519">
    <property type="entry name" value="UCP024492"/>
</dbReference>
<accession>A0A150JBX0</accession>
<proteinExistence type="predicted"/>
<dbReference type="PIRSF" id="PIRSF024492">
    <property type="entry name" value="UCP024492"/>
    <property type="match status" value="1"/>
</dbReference>